<keyword evidence="6 9" id="KW-0812">Transmembrane</keyword>
<evidence type="ECO:0000256" key="5">
    <source>
        <dbReference type="ARBA" id="ARBA00022519"/>
    </source>
</evidence>
<reference evidence="10 11" key="1">
    <citation type="submission" date="2018-01" db="EMBL/GenBank/DDBJ databases">
        <title>Genome sequence of a Cantenovulum-like bacteria.</title>
        <authorList>
            <person name="Tan W.R."/>
            <person name="Lau N.-S."/>
            <person name="Go F."/>
            <person name="Amirul A.-A.A."/>
        </authorList>
    </citation>
    <scope>NUCLEOTIDE SEQUENCE [LARGE SCALE GENOMIC DNA]</scope>
    <source>
        <strain evidence="10 11">CCB-QB4</strain>
    </source>
</reference>
<feature type="transmembrane region" description="Helical" evidence="9">
    <location>
        <begin position="65"/>
        <end position="86"/>
    </location>
</feature>
<evidence type="ECO:0000256" key="9">
    <source>
        <dbReference type="SAM" id="Phobius"/>
    </source>
</evidence>
<sequence>MKKSLIDTIQNGREYINEWPVKRELYSLFPECRVIKATQFALLVLPVVALLSFVLQYSYLGSEYIPQALATSLLIISMPIQGYIWLGNRANQTLPLNLLNWFKELETKLAIEGVEVRYNQAKPRYFELARLLNQAYKKLDSAFSRDFL</sequence>
<keyword evidence="7 9" id="KW-1133">Transmembrane helix</keyword>
<evidence type="ECO:0000256" key="8">
    <source>
        <dbReference type="ARBA" id="ARBA00023136"/>
    </source>
</evidence>
<dbReference type="InterPro" id="IPR007334">
    <property type="entry name" value="UPF0208"/>
</dbReference>
<evidence type="ECO:0000256" key="2">
    <source>
        <dbReference type="ARBA" id="ARBA00009474"/>
    </source>
</evidence>
<feature type="transmembrane region" description="Helical" evidence="9">
    <location>
        <begin position="40"/>
        <end position="59"/>
    </location>
</feature>
<dbReference type="KEGG" id="cate:C2869_15440"/>
<dbReference type="RefSeq" id="WP_108603816.1">
    <property type="nucleotide sequence ID" value="NZ_CP026604.1"/>
</dbReference>
<gene>
    <name evidence="10" type="ORF">C2869_15440</name>
</gene>
<dbReference type="EMBL" id="CP026604">
    <property type="protein sequence ID" value="AWB67747.1"/>
    <property type="molecule type" value="Genomic_DNA"/>
</dbReference>
<comment type="similarity">
    <text evidence="2">Belongs to the UPF0208 family.</text>
</comment>
<organism evidence="10 11">
    <name type="scientific">Saccharobesus litoralis</name>
    <dbReference type="NCBI Taxonomy" id="2172099"/>
    <lineage>
        <taxon>Bacteria</taxon>
        <taxon>Pseudomonadati</taxon>
        <taxon>Pseudomonadota</taxon>
        <taxon>Gammaproteobacteria</taxon>
        <taxon>Alteromonadales</taxon>
        <taxon>Alteromonadaceae</taxon>
        <taxon>Saccharobesus</taxon>
    </lineage>
</organism>
<proteinExistence type="inferred from homology"/>
<keyword evidence="8 9" id="KW-0472">Membrane</keyword>
<comment type="subcellular location">
    <subcellularLocation>
        <location evidence="1">Cell inner membrane</location>
        <topology evidence="1">Multi-pass membrane protein</topology>
    </subcellularLocation>
</comment>
<dbReference type="Pfam" id="PF04217">
    <property type="entry name" value="DUF412"/>
    <property type="match status" value="1"/>
</dbReference>
<evidence type="ECO:0000256" key="7">
    <source>
        <dbReference type="ARBA" id="ARBA00022989"/>
    </source>
</evidence>
<keyword evidence="5" id="KW-0997">Cell inner membrane</keyword>
<protein>
    <recommendedName>
        <fullName evidence="3">UPF0208 membrane protein YfbV</fullName>
    </recommendedName>
</protein>
<dbReference type="Proteomes" id="UP000244441">
    <property type="component" value="Chromosome"/>
</dbReference>
<evidence type="ECO:0000313" key="10">
    <source>
        <dbReference type="EMBL" id="AWB67747.1"/>
    </source>
</evidence>
<dbReference type="OrthoDB" id="7066670at2"/>
<evidence type="ECO:0000256" key="6">
    <source>
        <dbReference type="ARBA" id="ARBA00022692"/>
    </source>
</evidence>
<evidence type="ECO:0000313" key="11">
    <source>
        <dbReference type="Proteomes" id="UP000244441"/>
    </source>
</evidence>
<keyword evidence="11" id="KW-1185">Reference proteome</keyword>
<keyword evidence="4" id="KW-1003">Cell membrane</keyword>
<dbReference type="GO" id="GO:0005886">
    <property type="term" value="C:plasma membrane"/>
    <property type="evidence" value="ECO:0007669"/>
    <property type="project" value="UniProtKB-SubCell"/>
</dbReference>
<evidence type="ECO:0000256" key="4">
    <source>
        <dbReference type="ARBA" id="ARBA00022475"/>
    </source>
</evidence>
<evidence type="ECO:0000256" key="1">
    <source>
        <dbReference type="ARBA" id="ARBA00004429"/>
    </source>
</evidence>
<dbReference type="AlphaFoldDB" id="A0A2S0VU54"/>
<dbReference type="NCBIfam" id="NF002493">
    <property type="entry name" value="PRK01816.1"/>
    <property type="match status" value="1"/>
</dbReference>
<evidence type="ECO:0000256" key="3">
    <source>
        <dbReference type="ARBA" id="ARBA00018831"/>
    </source>
</evidence>
<accession>A0A2S0VU54</accession>
<name>A0A2S0VU54_9ALTE</name>